<comment type="caution">
    <text evidence="3">The sequence shown here is derived from an EMBL/GenBank/DDBJ whole genome shotgun (WGS) entry which is preliminary data.</text>
</comment>
<proteinExistence type="predicted"/>
<dbReference type="GO" id="GO:0008083">
    <property type="term" value="F:growth factor activity"/>
    <property type="evidence" value="ECO:0007669"/>
    <property type="project" value="InterPro"/>
</dbReference>
<dbReference type="Pfam" id="PF00341">
    <property type="entry name" value="PDGF"/>
    <property type="match status" value="1"/>
</dbReference>
<reference evidence="3" key="1">
    <citation type="journal article" date="2020" name="G3 (Bethesda)">
        <title>High-Quality Assemblies for Three Invasive Social Wasps from the &lt;i&gt;Vespula&lt;/i&gt; Genus.</title>
        <authorList>
            <person name="Harrop T.W.R."/>
            <person name="Guhlin J."/>
            <person name="McLaughlin G.M."/>
            <person name="Permina E."/>
            <person name="Stockwell P."/>
            <person name="Gilligan J."/>
            <person name="Le Lec M.F."/>
            <person name="Gruber M.A.M."/>
            <person name="Quinn O."/>
            <person name="Lovegrove M."/>
            <person name="Duncan E.J."/>
            <person name="Remnant E.J."/>
            <person name="Van Eeckhoven J."/>
            <person name="Graham B."/>
            <person name="Knapp R.A."/>
            <person name="Langford K.W."/>
            <person name="Kronenberg Z."/>
            <person name="Press M.O."/>
            <person name="Eacker S.M."/>
            <person name="Wilson-Rankin E.E."/>
            <person name="Purcell J."/>
            <person name="Lester P.J."/>
            <person name="Dearden P.K."/>
        </authorList>
    </citation>
    <scope>NUCLEOTIDE SEQUENCE</scope>
    <source>
        <strain evidence="3">Linc-1</strain>
    </source>
</reference>
<name>A0A834JNZ1_VESGE</name>
<organism evidence="3 4">
    <name type="scientific">Vespula germanica</name>
    <name type="common">German yellow jacket</name>
    <name type="synonym">Paravespula germanica</name>
    <dbReference type="NCBI Taxonomy" id="30212"/>
    <lineage>
        <taxon>Eukaryota</taxon>
        <taxon>Metazoa</taxon>
        <taxon>Ecdysozoa</taxon>
        <taxon>Arthropoda</taxon>
        <taxon>Hexapoda</taxon>
        <taxon>Insecta</taxon>
        <taxon>Pterygota</taxon>
        <taxon>Neoptera</taxon>
        <taxon>Endopterygota</taxon>
        <taxon>Hymenoptera</taxon>
        <taxon>Apocrita</taxon>
        <taxon>Aculeata</taxon>
        <taxon>Vespoidea</taxon>
        <taxon>Vespidae</taxon>
        <taxon>Vespinae</taxon>
        <taxon>Vespula</taxon>
    </lineage>
</organism>
<gene>
    <name evidence="3" type="ORF">HZH68_011544</name>
</gene>
<dbReference type="InterPro" id="IPR000072">
    <property type="entry name" value="PDGF/VEGF_dom"/>
</dbReference>
<dbReference type="InterPro" id="IPR029034">
    <property type="entry name" value="Cystine-knot_cytokine"/>
</dbReference>
<evidence type="ECO:0000313" key="3">
    <source>
        <dbReference type="EMBL" id="KAF7392001.1"/>
    </source>
</evidence>
<dbReference type="GO" id="GO:0035099">
    <property type="term" value="P:hemocyte migration"/>
    <property type="evidence" value="ECO:0007669"/>
    <property type="project" value="TreeGrafter"/>
</dbReference>
<feature type="compositionally biased region" description="Low complexity" evidence="1">
    <location>
        <begin position="138"/>
        <end position="160"/>
    </location>
</feature>
<dbReference type="PANTHER" id="PTHR21719">
    <property type="entry name" value="FI06402P-RELATED"/>
    <property type="match status" value="1"/>
</dbReference>
<dbReference type="Gene3D" id="2.10.90.10">
    <property type="entry name" value="Cystine-knot cytokines"/>
    <property type="match status" value="1"/>
</dbReference>
<evidence type="ECO:0000256" key="1">
    <source>
        <dbReference type="SAM" id="MobiDB-lite"/>
    </source>
</evidence>
<dbReference type="PROSITE" id="PS50278">
    <property type="entry name" value="PDGF_2"/>
    <property type="match status" value="1"/>
</dbReference>
<dbReference type="PANTHER" id="PTHR21719:SF1">
    <property type="entry name" value="FI06402P-RELATED"/>
    <property type="match status" value="1"/>
</dbReference>
<keyword evidence="4" id="KW-1185">Reference proteome</keyword>
<sequence length="426" mass="48130">MFGVTFLRITIKPITNDDRGQLYGLPSLMAASLGDSRQPGSKAALLLLRTPTCLAFRMEITNDDLNEYTSATFRILFRPSIYVGGREIISQDEIHRNRTIVLKPCLLDLSPSLISTESLTIAQLNDYNDNETTNDQESTSTTTTTTSTTTTSSTTTTTTTPKPTLTQHFDYRDSRAYDSGTSTQYNGYQAKNDYPPMSAHSVHKWQSLGTRESVKETRSNMQQYNKNGKTAQIKDALQYAIKVSREGSCQWPRPRVIPVRDVYPSPSTTYIPHCAILHRCSDDTGCCRSEALTCVPKHSHRVELSFYPASCIEIQIISINEAASRLNGNRRATRQRLHYAKDKSQRERALYDVSTYVHRIEKRSSNRPKQSFNRRTLSIVRESIVDRAKCIVENLLAKIREEATLDHGPRKLIASGRANHLSLERV</sequence>
<evidence type="ECO:0000313" key="4">
    <source>
        <dbReference type="Proteomes" id="UP000617340"/>
    </source>
</evidence>
<dbReference type="SUPFAM" id="SSF57501">
    <property type="entry name" value="Cystine-knot cytokines"/>
    <property type="match status" value="1"/>
</dbReference>
<dbReference type="Proteomes" id="UP000617340">
    <property type="component" value="Unassembled WGS sequence"/>
</dbReference>
<dbReference type="AlphaFoldDB" id="A0A834JNZ1"/>
<protein>
    <recommendedName>
        <fullName evidence="2">Platelet-derived growth factor (PDGF) family profile domain-containing protein</fullName>
    </recommendedName>
</protein>
<dbReference type="GO" id="GO:0016020">
    <property type="term" value="C:membrane"/>
    <property type="evidence" value="ECO:0007669"/>
    <property type="project" value="InterPro"/>
</dbReference>
<feature type="region of interest" description="Disordered" evidence="1">
    <location>
        <begin position="128"/>
        <end position="182"/>
    </location>
</feature>
<accession>A0A834JNZ1</accession>
<feature type="domain" description="Platelet-derived growth factor (PDGF) family profile" evidence="2">
    <location>
        <begin position="252"/>
        <end position="306"/>
    </location>
</feature>
<dbReference type="EMBL" id="JACSDZ010000011">
    <property type="protein sequence ID" value="KAF7392001.1"/>
    <property type="molecule type" value="Genomic_DNA"/>
</dbReference>
<evidence type="ECO:0000259" key="2">
    <source>
        <dbReference type="PROSITE" id="PS50278"/>
    </source>
</evidence>